<organism evidence="1 3">
    <name type="scientific">Didymodactylos carnosus</name>
    <dbReference type="NCBI Taxonomy" id="1234261"/>
    <lineage>
        <taxon>Eukaryota</taxon>
        <taxon>Metazoa</taxon>
        <taxon>Spiralia</taxon>
        <taxon>Gnathifera</taxon>
        <taxon>Rotifera</taxon>
        <taxon>Eurotatoria</taxon>
        <taxon>Bdelloidea</taxon>
        <taxon>Philodinida</taxon>
        <taxon>Philodinidae</taxon>
        <taxon>Didymodactylos</taxon>
    </lineage>
</organism>
<dbReference type="Proteomes" id="UP000682733">
    <property type="component" value="Unassembled WGS sequence"/>
</dbReference>
<sequence>MELPIGQVEVIDQNGVLLCFTNSIEIFIYFCDYTHYPTELNNIKLISILPSKLPVQHAVILKYIDNNLSYDDVKMDIEEKWKTVYAIEETLGTQIEKGVLKGHQLIADTLANFYEKRLVHDPRISAHVEAVEAYKSVSYTPNIPLEKIPMKEVEETWLKIQKRKSYDYEGTSAFILKQQPVKSDHQDYKKLNVAVDSNDEHDVYEDSLNPEEQHGVGSSANFHIHEADQRYLTHFQRQKGSYFLEANLGKIFTNYYISDNVSVLNVVTLPTMNSLVFVLYHFMHDEKQP</sequence>
<comment type="caution">
    <text evidence="1">The sequence shown here is derived from an EMBL/GenBank/DDBJ whole genome shotgun (WGS) entry which is preliminary data.</text>
</comment>
<name>A0A8S2E2X7_9BILA</name>
<evidence type="ECO:0000313" key="2">
    <source>
        <dbReference type="EMBL" id="CAF3831787.1"/>
    </source>
</evidence>
<reference evidence="1" key="1">
    <citation type="submission" date="2021-02" db="EMBL/GenBank/DDBJ databases">
        <authorList>
            <person name="Nowell W R."/>
        </authorList>
    </citation>
    <scope>NUCLEOTIDE SEQUENCE</scope>
</reference>
<dbReference type="Proteomes" id="UP000677228">
    <property type="component" value="Unassembled WGS sequence"/>
</dbReference>
<evidence type="ECO:0000313" key="1">
    <source>
        <dbReference type="EMBL" id="CAF1066863.1"/>
    </source>
</evidence>
<gene>
    <name evidence="1" type="ORF">OVA965_LOCUS17700</name>
    <name evidence="2" type="ORF">TMI583_LOCUS17711</name>
</gene>
<proteinExistence type="predicted"/>
<dbReference type="EMBL" id="CAJNOK010008557">
    <property type="protein sequence ID" value="CAF1066863.1"/>
    <property type="molecule type" value="Genomic_DNA"/>
</dbReference>
<accession>A0A8S2E2X7</accession>
<dbReference type="AlphaFoldDB" id="A0A8S2E2X7"/>
<evidence type="ECO:0000313" key="3">
    <source>
        <dbReference type="Proteomes" id="UP000677228"/>
    </source>
</evidence>
<protein>
    <submittedName>
        <fullName evidence="1">Uncharacterized protein</fullName>
    </submittedName>
</protein>
<dbReference type="EMBL" id="CAJOBA010008572">
    <property type="protein sequence ID" value="CAF3831787.1"/>
    <property type="molecule type" value="Genomic_DNA"/>
</dbReference>